<sequence length="165" mass="18880">MPKQNYKPFSALSARQRRRRLNTSAKNSAENKDPIDGNRQIEEPDSHLLASVPVVEFHENVSVSLVAPLIEPVAYEENIENFIDDTITESNIEIIEPESDTDESDTEQTETFNINTFSVSLSEWANNGSVPLARVNELQKRGLNGPLILCWIQYLRLIWRLDKKR</sequence>
<feature type="region of interest" description="Disordered" evidence="1">
    <location>
        <begin position="1"/>
        <end position="41"/>
    </location>
</feature>
<organism evidence="2">
    <name type="scientific">Photinus pyralis</name>
    <name type="common">Common eastern firefly</name>
    <name type="synonym">Lampyris pyralis</name>
    <dbReference type="NCBI Taxonomy" id="7054"/>
    <lineage>
        <taxon>Eukaryota</taxon>
        <taxon>Metazoa</taxon>
        <taxon>Ecdysozoa</taxon>
        <taxon>Arthropoda</taxon>
        <taxon>Hexapoda</taxon>
        <taxon>Insecta</taxon>
        <taxon>Pterygota</taxon>
        <taxon>Neoptera</taxon>
        <taxon>Endopterygota</taxon>
        <taxon>Coleoptera</taxon>
        <taxon>Polyphaga</taxon>
        <taxon>Elateriformia</taxon>
        <taxon>Elateroidea</taxon>
        <taxon>Lampyridae</taxon>
        <taxon>Lampyrinae</taxon>
        <taxon>Photinus</taxon>
    </lineage>
</organism>
<dbReference type="EMBL" id="GEZM01073759">
    <property type="protein sequence ID" value="JAV64851.1"/>
    <property type="molecule type" value="Transcribed_RNA"/>
</dbReference>
<proteinExistence type="predicted"/>
<reference evidence="2" key="1">
    <citation type="journal article" date="2016" name="Sci. Rep.">
        <title>Molecular characterization of firefly nuptial gifts: a multi-omics approach sheds light on postcopulatory sexual selection.</title>
        <authorList>
            <person name="Al-Wathiqui N."/>
            <person name="Fallon T.R."/>
            <person name="South A."/>
            <person name="Weng J.K."/>
            <person name="Lewis S.M."/>
        </authorList>
    </citation>
    <scope>NUCLEOTIDE SEQUENCE</scope>
</reference>
<feature type="compositionally biased region" description="Basic and acidic residues" evidence="1">
    <location>
        <begin position="29"/>
        <end position="41"/>
    </location>
</feature>
<evidence type="ECO:0000313" key="2">
    <source>
        <dbReference type="EMBL" id="JAV64851.1"/>
    </source>
</evidence>
<dbReference type="EMBL" id="GEZM01073760">
    <property type="protein sequence ID" value="JAV64848.1"/>
    <property type="molecule type" value="Transcribed_RNA"/>
</dbReference>
<accession>A0A1Y1KWI0</accession>
<dbReference type="AlphaFoldDB" id="A0A1Y1KWI0"/>
<evidence type="ECO:0000256" key="1">
    <source>
        <dbReference type="SAM" id="MobiDB-lite"/>
    </source>
</evidence>
<name>A0A1Y1KWI0_PHOPY</name>
<dbReference type="EMBL" id="GEZM01073765">
    <property type="protein sequence ID" value="JAV64844.1"/>
    <property type="molecule type" value="Transcribed_RNA"/>
</dbReference>
<protein>
    <submittedName>
        <fullName evidence="2">Uncharacterized protein</fullName>
    </submittedName>
</protein>